<dbReference type="GO" id="GO:0009231">
    <property type="term" value="P:riboflavin biosynthetic process"/>
    <property type="evidence" value="ECO:0007669"/>
    <property type="project" value="InterPro"/>
</dbReference>
<comment type="catalytic activity">
    <reaction evidence="13 15">
        <text>riboflavin + ATP = FMN + ADP + H(+)</text>
        <dbReference type="Rhea" id="RHEA:14357"/>
        <dbReference type="ChEBI" id="CHEBI:15378"/>
        <dbReference type="ChEBI" id="CHEBI:30616"/>
        <dbReference type="ChEBI" id="CHEBI:57986"/>
        <dbReference type="ChEBI" id="CHEBI:58210"/>
        <dbReference type="ChEBI" id="CHEBI:456216"/>
        <dbReference type="EC" id="2.7.1.26"/>
    </reaction>
</comment>
<dbReference type="GO" id="GO:0003919">
    <property type="term" value="F:FMN adenylyltransferase activity"/>
    <property type="evidence" value="ECO:0007669"/>
    <property type="project" value="UniProtKB-UniRule"/>
</dbReference>
<name>A0A943I0S1_9FIRM</name>
<evidence type="ECO:0000256" key="10">
    <source>
        <dbReference type="ARBA" id="ARBA00022827"/>
    </source>
</evidence>
<keyword evidence="7 15" id="KW-0548">Nucleotidyltransferase</keyword>
<dbReference type="CDD" id="cd02064">
    <property type="entry name" value="FAD_synthetase_N"/>
    <property type="match status" value="1"/>
</dbReference>
<organism evidence="17 18">
    <name type="scientific">Acidaminococcus intestini</name>
    <dbReference type="NCBI Taxonomy" id="187327"/>
    <lineage>
        <taxon>Bacteria</taxon>
        <taxon>Bacillati</taxon>
        <taxon>Bacillota</taxon>
        <taxon>Negativicutes</taxon>
        <taxon>Acidaminococcales</taxon>
        <taxon>Acidaminococcaceae</taxon>
        <taxon>Acidaminococcus</taxon>
    </lineage>
</organism>
<protein>
    <recommendedName>
        <fullName evidence="15">Riboflavin biosynthesis protein</fullName>
    </recommendedName>
    <domain>
        <recommendedName>
            <fullName evidence="15">Riboflavin kinase</fullName>
            <ecNumber evidence="15">2.7.1.26</ecNumber>
        </recommendedName>
        <alternativeName>
            <fullName evidence="15">Flavokinase</fullName>
        </alternativeName>
    </domain>
    <domain>
        <recommendedName>
            <fullName evidence="15">FMN adenylyltransferase</fullName>
            <ecNumber evidence="15">2.7.7.2</ecNumber>
        </recommendedName>
        <alternativeName>
            <fullName evidence="15">FAD pyrophosphorylase</fullName>
        </alternativeName>
        <alternativeName>
            <fullName evidence="15">FAD synthase</fullName>
        </alternativeName>
    </domain>
</protein>
<dbReference type="InterPro" id="IPR015865">
    <property type="entry name" value="Riboflavin_kinase_bac/euk"/>
</dbReference>
<comment type="similarity">
    <text evidence="15">Belongs to the ribF family.</text>
</comment>
<dbReference type="PIRSF" id="PIRSF004491">
    <property type="entry name" value="FAD_Synth"/>
    <property type="match status" value="1"/>
</dbReference>
<evidence type="ECO:0000256" key="1">
    <source>
        <dbReference type="ARBA" id="ARBA00002121"/>
    </source>
</evidence>
<evidence type="ECO:0000256" key="8">
    <source>
        <dbReference type="ARBA" id="ARBA00022741"/>
    </source>
</evidence>
<dbReference type="GO" id="GO:0008531">
    <property type="term" value="F:riboflavin kinase activity"/>
    <property type="evidence" value="ECO:0007669"/>
    <property type="project" value="UniProtKB-UniRule"/>
</dbReference>
<dbReference type="NCBIfam" id="TIGR00083">
    <property type="entry name" value="ribF"/>
    <property type="match status" value="1"/>
</dbReference>
<dbReference type="NCBIfam" id="NF004162">
    <property type="entry name" value="PRK05627.1-5"/>
    <property type="match status" value="1"/>
</dbReference>
<evidence type="ECO:0000256" key="4">
    <source>
        <dbReference type="ARBA" id="ARBA00022630"/>
    </source>
</evidence>
<evidence type="ECO:0000256" key="12">
    <source>
        <dbReference type="ARBA" id="ARBA00023268"/>
    </source>
</evidence>
<keyword evidence="6 15" id="KW-0808">Transferase</keyword>
<keyword evidence="11 15" id="KW-0067">ATP-binding</keyword>
<comment type="catalytic activity">
    <reaction evidence="14 15">
        <text>FMN + ATP + H(+) = FAD + diphosphate</text>
        <dbReference type="Rhea" id="RHEA:17237"/>
        <dbReference type="ChEBI" id="CHEBI:15378"/>
        <dbReference type="ChEBI" id="CHEBI:30616"/>
        <dbReference type="ChEBI" id="CHEBI:33019"/>
        <dbReference type="ChEBI" id="CHEBI:57692"/>
        <dbReference type="ChEBI" id="CHEBI:58210"/>
        <dbReference type="EC" id="2.7.7.2"/>
    </reaction>
</comment>
<evidence type="ECO:0000256" key="6">
    <source>
        <dbReference type="ARBA" id="ARBA00022679"/>
    </source>
</evidence>
<dbReference type="Gene3D" id="2.40.30.30">
    <property type="entry name" value="Riboflavin kinase-like"/>
    <property type="match status" value="1"/>
</dbReference>
<evidence type="ECO:0000256" key="9">
    <source>
        <dbReference type="ARBA" id="ARBA00022777"/>
    </source>
</evidence>
<comment type="pathway">
    <text evidence="2 15">Cofactor biosynthesis; FAD biosynthesis; FAD from FMN: step 1/1.</text>
</comment>
<evidence type="ECO:0000256" key="3">
    <source>
        <dbReference type="ARBA" id="ARBA00005201"/>
    </source>
</evidence>
<comment type="pathway">
    <text evidence="3 15">Cofactor biosynthesis; FMN biosynthesis; FMN from riboflavin (ATP route): step 1/1.</text>
</comment>
<keyword evidence="9 15" id="KW-0418">Kinase</keyword>
<evidence type="ECO:0000256" key="2">
    <source>
        <dbReference type="ARBA" id="ARBA00004726"/>
    </source>
</evidence>
<dbReference type="AlphaFoldDB" id="A0A943I0S1"/>
<dbReference type="InterPro" id="IPR015864">
    <property type="entry name" value="FAD_synthase"/>
</dbReference>
<dbReference type="PANTHER" id="PTHR22749:SF6">
    <property type="entry name" value="RIBOFLAVIN KINASE"/>
    <property type="match status" value="1"/>
</dbReference>
<dbReference type="Proteomes" id="UP000754226">
    <property type="component" value="Unassembled WGS sequence"/>
</dbReference>
<keyword evidence="12" id="KW-0511">Multifunctional enzyme</keyword>
<dbReference type="EC" id="2.7.7.2" evidence="15"/>
<dbReference type="Pfam" id="PF01687">
    <property type="entry name" value="Flavokinase"/>
    <property type="match status" value="1"/>
</dbReference>
<dbReference type="SUPFAM" id="SSF82114">
    <property type="entry name" value="Riboflavin kinase-like"/>
    <property type="match status" value="1"/>
</dbReference>
<dbReference type="FunFam" id="2.40.30.30:FF:000003">
    <property type="entry name" value="Riboflavin biosynthesis protein"/>
    <property type="match status" value="1"/>
</dbReference>
<accession>A0A943I0S1</accession>
<evidence type="ECO:0000256" key="14">
    <source>
        <dbReference type="ARBA" id="ARBA00049494"/>
    </source>
</evidence>
<dbReference type="InterPro" id="IPR002606">
    <property type="entry name" value="Riboflavin_kinase_bac"/>
</dbReference>
<comment type="caution">
    <text evidence="17">The sequence shown here is derived from an EMBL/GenBank/DDBJ whole genome shotgun (WGS) entry which is preliminary data.</text>
</comment>
<dbReference type="InterPro" id="IPR014729">
    <property type="entry name" value="Rossmann-like_a/b/a_fold"/>
</dbReference>
<dbReference type="EMBL" id="JAGZCZ010000002">
    <property type="protein sequence ID" value="MBS5519170.1"/>
    <property type="molecule type" value="Genomic_DNA"/>
</dbReference>
<dbReference type="Pfam" id="PF06574">
    <property type="entry name" value="FAD_syn"/>
    <property type="match status" value="1"/>
</dbReference>
<evidence type="ECO:0000256" key="7">
    <source>
        <dbReference type="ARBA" id="ARBA00022695"/>
    </source>
</evidence>
<dbReference type="SMART" id="SM00904">
    <property type="entry name" value="Flavokinase"/>
    <property type="match status" value="1"/>
</dbReference>
<evidence type="ECO:0000259" key="16">
    <source>
        <dbReference type="SMART" id="SM00904"/>
    </source>
</evidence>
<keyword evidence="4 15" id="KW-0285">Flavoprotein</keyword>
<evidence type="ECO:0000313" key="18">
    <source>
        <dbReference type="Proteomes" id="UP000754226"/>
    </source>
</evidence>
<dbReference type="SUPFAM" id="SSF52374">
    <property type="entry name" value="Nucleotidylyl transferase"/>
    <property type="match status" value="1"/>
</dbReference>
<dbReference type="FunFam" id="3.40.50.620:FF:000021">
    <property type="entry name" value="Riboflavin biosynthesis protein"/>
    <property type="match status" value="1"/>
</dbReference>
<evidence type="ECO:0000256" key="5">
    <source>
        <dbReference type="ARBA" id="ARBA00022643"/>
    </source>
</evidence>
<keyword evidence="10 15" id="KW-0274">FAD</keyword>
<evidence type="ECO:0000256" key="11">
    <source>
        <dbReference type="ARBA" id="ARBA00022840"/>
    </source>
</evidence>
<feature type="domain" description="Riboflavin kinase" evidence="16">
    <location>
        <begin position="182"/>
        <end position="305"/>
    </location>
</feature>
<dbReference type="InterPro" id="IPR023465">
    <property type="entry name" value="Riboflavin_kinase_dom_sf"/>
</dbReference>
<dbReference type="EC" id="2.7.1.26" evidence="15"/>
<dbReference type="NCBIfam" id="NF004160">
    <property type="entry name" value="PRK05627.1-3"/>
    <property type="match status" value="1"/>
</dbReference>
<evidence type="ECO:0000313" key="17">
    <source>
        <dbReference type="EMBL" id="MBS5519170.1"/>
    </source>
</evidence>
<evidence type="ECO:0000256" key="13">
    <source>
        <dbReference type="ARBA" id="ARBA00047880"/>
    </source>
</evidence>
<evidence type="ECO:0000256" key="15">
    <source>
        <dbReference type="PIRNR" id="PIRNR004491"/>
    </source>
</evidence>
<reference evidence="17" key="1">
    <citation type="submission" date="2021-02" db="EMBL/GenBank/DDBJ databases">
        <title>Infant gut strain persistence is associated with maternal origin, phylogeny, and functional potential including surface adhesion and iron acquisition.</title>
        <authorList>
            <person name="Lou Y.C."/>
        </authorList>
    </citation>
    <scope>NUCLEOTIDE SEQUENCE</scope>
    <source>
        <strain evidence="17">L3_106_000M1_dasL3_106_000M1_concoct_15</strain>
    </source>
</reference>
<dbReference type="PANTHER" id="PTHR22749">
    <property type="entry name" value="RIBOFLAVIN KINASE/FMN ADENYLYLTRANSFERASE"/>
    <property type="match status" value="1"/>
</dbReference>
<dbReference type="GO" id="GO:0009398">
    <property type="term" value="P:FMN biosynthetic process"/>
    <property type="evidence" value="ECO:0007669"/>
    <property type="project" value="UniProtKB-UniRule"/>
</dbReference>
<keyword evidence="5 15" id="KW-0288">FMN</keyword>
<gene>
    <name evidence="17" type="ORF">KHX13_02360</name>
</gene>
<keyword evidence="8 15" id="KW-0547">Nucleotide-binding</keyword>
<dbReference type="GO" id="GO:0006747">
    <property type="term" value="P:FAD biosynthetic process"/>
    <property type="evidence" value="ECO:0007669"/>
    <property type="project" value="UniProtKB-UniRule"/>
</dbReference>
<dbReference type="InterPro" id="IPR023468">
    <property type="entry name" value="Riboflavin_kinase"/>
</dbReference>
<sequence>MQIITTLDELNRAVLPPSAAALGTFDGLHRGHQKVIHTTQAYAKEHGLSSLVFTFSNHPLAFLRPEKEPPRLLSNPDKIALLEEMGIDILCNIPFTKELADLSADGFLSLLEDKGVRAVGIGTNFSFGAGGTGNVDFLNKVHEKYELTILTSPLLTLDGCVISSTQIRRAIGEGQIHKANFMLGRPYVIHGTVIHGDKRGRTLGFPTANISLMNEKIAIPQYGVYAGLVRAKGVWYKAMLNVGNNPTFATEDIRLEAHLFGFDRNLYGEPIAVKLMEKLRDEIRFSSAEQLIRQMEKDKKATLLMDFSCGGF</sequence>
<proteinExistence type="inferred from homology"/>
<dbReference type="GO" id="GO:0005524">
    <property type="term" value="F:ATP binding"/>
    <property type="evidence" value="ECO:0007669"/>
    <property type="project" value="UniProtKB-UniRule"/>
</dbReference>
<comment type="function">
    <text evidence="1">Catalyzes the phosphorylation of riboflavin to FMN followed by the adenylation of FMN to FAD.</text>
</comment>
<dbReference type="Gene3D" id="3.40.50.620">
    <property type="entry name" value="HUPs"/>
    <property type="match status" value="1"/>
</dbReference>